<dbReference type="InterPro" id="IPR000873">
    <property type="entry name" value="AMP-dep_synth/lig_dom"/>
</dbReference>
<accession>A0A9W4MQB2</accession>
<evidence type="ECO:0000313" key="4">
    <source>
        <dbReference type="EMBL" id="CAG8030682.1"/>
    </source>
</evidence>
<evidence type="ECO:0000256" key="2">
    <source>
        <dbReference type="ARBA" id="ARBA00022553"/>
    </source>
</evidence>
<dbReference type="InterPro" id="IPR020845">
    <property type="entry name" value="AMP-binding_CS"/>
</dbReference>
<dbReference type="InterPro" id="IPR042099">
    <property type="entry name" value="ANL_N_sf"/>
</dbReference>
<keyword evidence="1" id="KW-0596">Phosphopantetheine</keyword>
<dbReference type="PROSITE" id="PS00455">
    <property type="entry name" value="AMP_BINDING"/>
    <property type="match status" value="1"/>
</dbReference>
<dbReference type="PANTHER" id="PTHR43439:SF2">
    <property type="entry name" value="ENZYME, PUTATIVE (JCVI)-RELATED"/>
    <property type="match status" value="1"/>
</dbReference>
<dbReference type="PANTHER" id="PTHR43439">
    <property type="entry name" value="PHENYLACETATE-COENZYME A LIGASE"/>
    <property type="match status" value="1"/>
</dbReference>
<organism evidence="4 5">
    <name type="scientific">Penicillium olsonii</name>
    <dbReference type="NCBI Taxonomy" id="99116"/>
    <lineage>
        <taxon>Eukaryota</taxon>
        <taxon>Fungi</taxon>
        <taxon>Dikarya</taxon>
        <taxon>Ascomycota</taxon>
        <taxon>Pezizomycotina</taxon>
        <taxon>Eurotiomycetes</taxon>
        <taxon>Eurotiomycetidae</taxon>
        <taxon>Eurotiales</taxon>
        <taxon>Aspergillaceae</taxon>
        <taxon>Penicillium</taxon>
    </lineage>
</organism>
<dbReference type="InterPro" id="IPR051414">
    <property type="entry name" value="Adenylate-forming_Reductase"/>
</dbReference>
<reference evidence="4" key="1">
    <citation type="submission" date="2021-07" db="EMBL/GenBank/DDBJ databases">
        <authorList>
            <person name="Branca A.L. A."/>
        </authorList>
    </citation>
    <scope>NUCLEOTIDE SEQUENCE</scope>
</reference>
<dbReference type="AlphaFoldDB" id="A0A9W4MQB2"/>
<comment type="caution">
    <text evidence="4">The sequence shown here is derived from an EMBL/GenBank/DDBJ whole genome shotgun (WGS) entry which is preliminary data.</text>
</comment>
<evidence type="ECO:0000256" key="1">
    <source>
        <dbReference type="ARBA" id="ARBA00022450"/>
    </source>
</evidence>
<proteinExistence type="predicted"/>
<sequence>MASRLMELPSFDNIVASFSRSYSYDKTYQAIEDDSAVIIHSSGTTGVPKPIYLTHGFLGTIDKQTQVPVPDGRVSAIPNQLSHDDLFLSTTPFFHLMGIFALVMSIFNRVPFVYLPATSSPADALVEVIKAERPTVAAITPALVEAVGQSASALHILSTVRTVCISGAPLAPHIGQALSKTTNLVSILGASKLGLVLSLVPEHKADWEYLEWNPNYPTRMDSCSDNSSLYELVIERNETRDIQGIFHVFPDLKEYRTKDLFSPHPTRHNLWRYEGRLDDTIIFHNGQKINPIPMEKIIESHPLVSRALVIGDRRPHAALLVEPSEESSVSNGDKSAVTEFVHTIWPVVELANELVPPGVHIGIMRIGLSSPNKPFRTTSEGSTQRRTVLQDYEQEIERIYQHDNYWYTMFKNG</sequence>
<dbReference type="Pfam" id="PF00501">
    <property type="entry name" value="AMP-binding"/>
    <property type="match status" value="1"/>
</dbReference>
<dbReference type="OrthoDB" id="429813at2759"/>
<keyword evidence="2" id="KW-0597">Phosphoprotein</keyword>
<dbReference type="SUPFAM" id="SSF56801">
    <property type="entry name" value="Acetyl-CoA synthetase-like"/>
    <property type="match status" value="1"/>
</dbReference>
<dbReference type="Pfam" id="PF23562">
    <property type="entry name" value="AMP-binding_C_3"/>
    <property type="match status" value="1"/>
</dbReference>
<gene>
    <name evidence="4" type="ORF">POLS_LOCUS2695</name>
</gene>
<evidence type="ECO:0000313" key="5">
    <source>
        <dbReference type="Proteomes" id="UP001153618"/>
    </source>
</evidence>
<feature type="domain" description="AMP-dependent synthetase/ligase" evidence="3">
    <location>
        <begin position="30"/>
        <end position="191"/>
    </location>
</feature>
<protein>
    <recommendedName>
        <fullName evidence="3">AMP-dependent synthetase/ligase domain-containing protein</fullName>
    </recommendedName>
</protein>
<keyword evidence="5" id="KW-1185">Reference proteome</keyword>
<evidence type="ECO:0000259" key="3">
    <source>
        <dbReference type="Pfam" id="PF00501"/>
    </source>
</evidence>
<name>A0A9W4MQB2_PENOL</name>
<dbReference type="Proteomes" id="UP001153618">
    <property type="component" value="Unassembled WGS sequence"/>
</dbReference>
<dbReference type="EMBL" id="CAJVOS010000016">
    <property type="protein sequence ID" value="CAG8030682.1"/>
    <property type="molecule type" value="Genomic_DNA"/>
</dbReference>
<dbReference type="Gene3D" id="3.40.50.12780">
    <property type="entry name" value="N-terminal domain of ligase-like"/>
    <property type="match status" value="1"/>
</dbReference>